<dbReference type="PANTHER" id="PTHR11601:SF34">
    <property type="entry name" value="CYSTEINE DESULFURASE"/>
    <property type="match status" value="1"/>
</dbReference>
<gene>
    <name evidence="4" type="ORF">S12H4_14764</name>
</gene>
<dbReference type="InterPro" id="IPR015421">
    <property type="entry name" value="PyrdxlP-dep_Trfase_major"/>
</dbReference>
<evidence type="ECO:0000259" key="3">
    <source>
        <dbReference type="Pfam" id="PF00266"/>
    </source>
</evidence>
<proteinExistence type="inferred from homology"/>
<dbReference type="AlphaFoldDB" id="X1TVT7"/>
<comment type="caution">
    <text evidence="4">The sequence shown here is derived from an EMBL/GenBank/DDBJ whole genome shotgun (WGS) entry which is preliminary data.</text>
</comment>
<dbReference type="Gene3D" id="3.40.640.10">
    <property type="entry name" value="Type I PLP-dependent aspartate aminotransferase-like (Major domain)"/>
    <property type="match status" value="1"/>
</dbReference>
<feature type="non-terminal residue" evidence="4">
    <location>
        <position position="179"/>
    </location>
</feature>
<dbReference type="SUPFAM" id="SSF53383">
    <property type="entry name" value="PLP-dependent transferases"/>
    <property type="match status" value="1"/>
</dbReference>
<feature type="domain" description="Aminotransferase class V" evidence="3">
    <location>
        <begin position="40"/>
        <end position="174"/>
    </location>
</feature>
<dbReference type="Pfam" id="PF00266">
    <property type="entry name" value="Aminotran_5"/>
    <property type="match status" value="1"/>
</dbReference>
<sequence length="179" mass="20615">MNILNIRTPVYLDKASTKPLKFKWNVLLFWENMISFYNLSSLFPQSAEMQLEIKKVKNYFSEWLNAQNYSIIFTSGSTESINTALKGVCFVKYLKNSNIQKFNVVTSTIEHKAILETVKFLKKFGFEIKFIPISKTGTFDPDALNNLIDDKTILLSLSYANNETGIIQPIEIVPELKKR</sequence>
<name>X1TVT7_9ZZZZ</name>
<comment type="similarity">
    <text evidence="2">Belongs to the class-V pyridoxal-phosphate-dependent aminotransferase family. NifS/IscS subfamily.</text>
</comment>
<organism evidence="4">
    <name type="scientific">marine sediment metagenome</name>
    <dbReference type="NCBI Taxonomy" id="412755"/>
    <lineage>
        <taxon>unclassified sequences</taxon>
        <taxon>metagenomes</taxon>
        <taxon>ecological metagenomes</taxon>
    </lineage>
</organism>
<dbReference type="PANTHER" id="PTHR11601">
    <property type="entry name" value="CYSTEINE DESULFURYLASE FAMILY MEMBER"/>
    <property type="match status" value="1"/>
</dbReference>
<protein>
    <recommendedName>
        <fullName evidence="3">Aminotransferase class V domain-containing protein</fullName>
    </recommendedName>
</protein>
<dbReference type="EMBL" id="BARW01007054">
    <property type="protein sequence ID" value="GAI84154.1"/>
    <property type="molecule type" value="Genomic_DNA"/>
</dbReference>
<dbReference type="InterPro" id="IPR015424">
    <property type="entry name" value="PyrdxlP-dep_Trfase"/>
</dbReference>
<dbReference type="InterPro" id="IPR000192">
    <property type="entry name" value="Aminotrans_V_dom"/>
</dbReference>
<comment type="cofactor">
    <cofactor evidence="1">
        <name>pyridoxal 5'-phosphate</name>
        <dbReference type="ChEBI" id="CHEBI:597326"/>
    </cofactor>
</comment>
<evidence type="ECO:0000313" key="4">
    <source>
        <dbReference type="EMBL" id="GAI84154.1"/>
    </source>
</evidence>
<accession>X1TVT7</accession>
<evidence type="ECO:0000256" key="2">
    <source>
        <dbReference type="ARBA" id="ARBA00006490"/>
    </source>
</evidence>
<evidence type="ECO:0000256" key="1">
    <source>
        <dbReference type="ARBA" id="ARBA00001933"/>
    </source>
</evidence>
<reference evidence="4" key="1">
    <citation type="journal article" date="2014" name="Front. Microbiol.">
        <title>High frequency of phylogenetically diverse reductive dehalogenase-homologous genes in deep subseafloor sedimentary metagenomes.</title>
        <authorList>
            <person name="Kawai M."/>
            <person name="Futagami T."/>
            <person name="Toyoda A."/>
            <person name="Takaki Y."/>
            <person name="Nishi S."/>
            <person name="Hori S."/>
            <person name="Arai W."/>
            <person name="Tsubouchi T."/>
            <person name="Morono Y."/>
            <person name="Uchiyama I."/>
            <person name="Ito T."/>
            <person name="Fujiyama A."/>
            <person name="Inagaki F."/>
            <person name="Takami H."/>
        </authorList>
    </citation>
    <scope>NUCLEOTIDE SEQUENCE</scope>
    <source>
        <strain evidence="4">Expedition CK06-06</strain>
    </source>
</reference>